<dbReference type="Gene3D" id="1.10.510.10">
    <property type="entry name" value="Transferase(Phosphotransferase) domain 1"/>
    <property type="match status" value="1"/>
</dbReference>
<evidence type="ECO:0000259" key="1">
    <source>
        <dbReference type="PROSITE" id="PS50011"/>
    </source>
</evidence>
<sequence length="81" mass="9369">YAHGITHGDIKPANFLRAQNGTLRLCDFDVALRVDEDRGSGSLKHATDVWRRNYPEERTQTTNIRERHACSDHPHLKALYR</sequence>
<dbReference type="InterPro" id="IPR000719">
    <property type="entry name" value="Prot_kinase_dom"/>
</dbReference>
<name>A0A1Y2E8R5_9PEZI</name>
<dbReference type="InParanoid" id="A0A1Y2E8R5"/>
<keyword evidence="3" id="KW-1185">Reference proteome</keyword>
<dbReference type="RefSeq" id="XP_040718451.1">
    <property type="nucleotide sequence ID" value="XM_040855511.1"/>
</dbReference>
<proteinExistence type="predicted"/>
<evidence type="ECO:0000313" key="2">
    <source>
        <dbReference type="EMBL" id="ORY67827.1"/>
    </source>
</evidence>
<dbReference type="GO" id="GO:0004672">
    <property type="term" value="F:protein kinase activity"/>
    <property type="evidence" value="ECO:0007669"/>
    <property type="project" value="InterPro"/>
</dbReference>
<dbReference type="OrthoDB" id="1668230at2759"/>
<gene>
    <name evidence="2" type="ORF">BCR38DRAFT_337119</name>
</gene>
<dbReference type="SUPFAM" id="SSF56112">
    <property type="entry name" value="Protein kinase-like (PK-like)"/>
    <property type="match status" value="1"/>
</dbReference>
<dbReference type="PROSITE" id="PS50011">
    <property type="entry name" value="PROTEIN_KINASE_DOM"/>
    <property type="match status" value="1"/>
</dbReference>
<comment type="caution">
    <text evidence="2">The sequence shown here is derived from an EMBL/GenBank/DDBJ whole genome shotgun (WGS) entry which is preliminary data.</text>
</comment>
<dbReference type="EMBL" id="MCFJ01000004">
    <property type="protein sequence ID" value="ORY67827.1"/>
    <property type="molecule type" value="Genomic_DNA"/>
</dbReference>
<protein>
    <recommendedName>
        <fullName evidence="1">Protein kinase domain-containing protein</fullName>
    </recommendedName>
</protein>
<feature type="domain" description="Protein kinase" evidence="1">
    <location>
        <begin position="1"/>
        <end position="81"/>
    </location>
</feature>
<accession>A0A1Y2E8R5</accession>
<feature type="non-terminal residue" evidence="2">
    <location>
        <position position="1"/>
    </location>
</feature>
<dbReference type="GeneID" id="63771723"/>
<organism evidence="2 3">
    <name type="scientific">Pseudomassariella vexata</name>
    <dbReference type="NCBI Taxonomy" id="1141098"/>
    <lineage>
        <taxon>Eukaryota</taxon>
        <taxon>Fungi</taxon>
        <taxon>Dikarya</taxon>
        <taxon>Ascomycota</taxon>
        <taxon>Pezizomycotina</taxon>
        <taxon>Sordariomycetes</taxon>
        <taxon>Xylariomycetidae</taxon>
        <taxon>Amphisphaeriales</taxon>
        <taxon>Pseudomassariaceae</taxon>
        <taxon>Pseudomassariella</taxon>
    </lineage>
</organism>
<evidence type="ECO:0000313" key="3">
    <source>
        <dbReference type="Proteomes" id="UP000193689"/>
    </source>
</evidence>
<dbReference type="Proteomes" id="UP000193689">
    <property type="component" value="Unassembled WGS sequence"/>
</dbReference>
<reference evidence="2 3" key="1">
    <citation type="submission" date="2016-07" db="EMBL/GenBank/DDBJ databases">
        <title>Pervasive Adenine N6-methylation of Active Genes in Fungi.</title>
        <authorList>
            <consortium name="DOE Joint Genome Institute"/>
            <person name="Mondo S.J."/>
            <person name="Dannebaum R.O."/>
            <person name="Kuo R.C."/>
            <person name="Labutti K."/>
            <person name="Haridas S."/>
            <person name="Kuo A."/>
            <person name="Salamov A."/>
            <person name="Ahrendt S.R."/>
            <person name="Lipzen A."/>
            <person name="Sullivan W."/>
            <person name="Andreopoulos W.B."/>
            <person name="Clum A."/>
            <person name="Lindquist E."/>
            <person name="Daum C."/>
            <person name="Ramamoorthy G.K."/>
            <person name="Gryganskyi A."/>
            <person name="Culley D."/>
            <person name="Magnuson J.K."/>
            <person name="James T.Y."/>
            <person name="O'Malley M.A."/>
            <person name="Stajich J.E."/>
            <person name="Spatafora J.W."/>
            <person name="Visel A."/>
            <person name="Grigoriev I.V."/>
        </authorList>
    </citation>
    <scope>NUCLEOTIDE SEQUENCE [LARGE SCALE GENOMIC DNA]</scope>
    <source>
        <strain evidence="2 3">CBS 129021</strain>
    </source>
</reference>
<dbReference type="GO" id="GO:0005524">
    <property type="term" value="F:ATP binding"/>
    <property type="evidence" value="ECO:0007669"/>
    <property type="project" value="InterPro"/>
</dbReference>
<dbReference type="InterPro" id="IPR011009">
    <property type="entry name" value="Kinase-like_dom_sf"/>
</dbReference>
<dbReference type="AlphaFoldDB" id="A0A1Y2E8R5"/>